<evidence type="ECO:0008006" key="4">
    <source>
        <dbReference type="Google" id="ProtNLM"/>
    </source>
</evidence>
<evidence type="ECO:0000313" key="2">
    <source>
        <dbReference type="EMBL" id="KAK6330879.1"/>
    </source>
</evidence>
<dbReference type="EMBL" id="JAVHNR010000011">
    <property type="protein sequence ID" value="KAK6330879.1"/>
    <property type="molecule type" value="Genomic_DNA"/>
</dbReference>
<keyword evidence="1" id="KW-0732">Signal</keyword>
<feature type="signal peptide" evidence="1">
    <location>
        <begin position="1"/>
        <end position="23"/>
    </location>
</feature>
<evidence type="ECO:0000313" key="3">
    <source>
        <dbReference type="Proteomes" id="UP001313282"/>
    </source>
</evidence>
<feature type="chain" id="PRO_5043023657" description="Peptidase A1 domain-containing protein" evidence="1">
    <location>
        <begin position="24"/>
        <end position="440"/>
    </location>
</feature>
<sequence length="440" mass="47636">MPTLSTLRTLTLALAIAIDRAQATVVIPYVSYVGPGPWGVPNEFVRDPLEGPDNYQSRFGVHLTIGTPPQHVWVAPQFYDSETHVRSISLCDDYVVEGPQGVDCESLYSGVFSANESSTFEQVNGTSFGMDVTSAFEAVPDLESKEFKFEVQTTNMTNFIGQDWGTLGLGSNSTFLQTFFPGKEQIGIYYTGGNSTHGKPEHSMPPRPLVVYELEFDGYNQSHYTGPKFTQPIGPPSAASNSTNPFTLNVTSVKVGRTEISGGESFIATVDLSGRTSNILPPKVFDAFVSATGARVVNGLPAWEFMDVPPYDQPDGLYNLTLTFSNGYSVSLPQTFFVNYNEAIAPGNMVASILNADDPAVIRSWPVRGPVIALNQLMFSSYIGIDHATEEWWLAKAVHPWDQSAKDEPKESVAAGGIGDNLRKTSLVAAALAVAAALFC</sequence>
<dbReference type="Gene3D" id="2.40.70.10">
    <property type="entry name" value="Acid Proteases"/>
    <property type="match status" value="1"/>
</dbReference>
<organism evidence="2 3">
    <name type="scientific">Orbilia javanica</name>
    <dbReference type="NCBI Taxonomy" id="47235"/>
    <lineage>
        <taxon>Eukaryota</taxon>
        <taxon>Fungi</taxon>
        <taxon>Dikarya</taxon>
        <taxon>Ascomycota</taxon>
        <taxon>Pezizomycotina</taxon>
        <taxon>Orbiliomycetes</taxon>
        <taxon>Orbiliales</taxon>
        <taxon>Orbiliaceae</taxon>
        <taxon>Orbilia</taxon>
    </lineage>
</organism>
<gene>
    <name evidence="2" type="ORF">TWF718_003077</name>
</gene>
<accession>A0AAN8MMJ9</accession>
<keyword evidence="3" id="KW-1185">Reference proteome</keyword>
<protein>
    <recommendedName>
        <fullName evidence="4">Peptidase A1 domain-containing protein</fullName>
    </recommendedName>
</protein>
<comment type="caution">
    <text evidence="2">The sequence shown here is derived from an EMBL/GenBank/DDBJ whole genome shotgun (WGS) entry which is preliminary data.</text>
</comment>
<reference evidence="2 3" key="1">
    <citation type="submission" date="2019-10" db="EMBL/GenBank/DDBJ databases">
        <authorList>
            <person name="Palmer J.M."/>
        </authorList>
    </citation>
    <scope>NUCLEOTIDE SEQUENCE [LARGE SCALE GENOMIC DNA]</scope>
    <source>
        <strain evidence="2 3">TWF718</strain>
    </source>
</reference>
<dbReference type="Proteomes" id="UP001313282">
    <property type="component" value="Unassembled WGS sequence"/>
</dbReference>
<evidence type="ECO:0000256" key="1">
    <source>
        <dbReference type="SAM" id="SignalP"/>
    </source>
</evidence>
<proteinExistence type="predicted"/>
<dbReference type="InterPro" id="IPR021109">
    <property type="entry name" value="Peptidase_aspartic_dom_sf"/>
</dbReference>
<name>A0AAN8MMJ9_9PEZI</name>
<dbReference type="SUPFAM" id="SSF50630">
    <property type="entry name" value="Acid proteases"/>
    <property type="match status" value="1"/>
</dbReference>
<dbReference type="AlphaFoldDB" id="A0AAN8MMJ9"/>